<keyword evidence="2" id="KW-1185">Reference proteome</keyword>
<name>A0A4Y7PR62_9AGAM</name>
<organism evidence="1 2">
    <name type="scientific">Rickenella mellea</name>
    <dbReference type="NCBI Taxonomy" id="50990"/>
    <lineage>
        <taxon>Eukaryota</taxon>
        <taxon>Fungi</taxon>
        <taxon>Dikarya</taxon>
        <taxon>Basidiomycota</taxon>
        <taxon>Agaricomycotina</taxon>
        <taxon>Agaricomycetes</taxon>
        <taxon>Hymenochaetales</taxon>
        <taxon>Rickenellaceae</taxon>
        <taxon>Rickenella</taxon>
    </lineage>
</organism>
<evidence type="ECO:0000313" key="2">
    <source>
        <dbReference type="Proteomes" id="UP000294933"/>
    </source>
</evidence>
<evidence type="ECO:0000313" key="1">
    <source>
        <dbReference type="EMBL" id="TDL17352.1"/>
    </source>
</evidence>
<dbReference type="AlphaFoldDB" id="A0A4Y7PR62"/>
<gene>
    <name evidence="1" type="ORF">BD410DRAFT_794418</name>
</gene>
<dbReference type="EMBL" id="ML170223">
    <property type="protein sequence ID" value="TDL17352.1"/>
    <property type="molecule type" value="Genomic_DNA"/>
</dbReference>
<reference evidence="1 2" key="1">
    <citation type="submission" date="2018-06" db="EMBL/GenBank/DDBJ databases">
        <title>A transcriptomic atlas of mushroom development highlights an independent origin of complex multicellularity.</title>
        <authorList>
            <consortium name="DOE Joint Genome Institute"/>
            <person name="Krizsan K."/>
            <person name="Almasi E."/>
            <person name="Merenyi Z."/>
            <person name="Sahu N."/>
            <person name="Viragh M."/>
            <person name="Koszo T."/>
            <person name="Mondo S."/>
            <person name="Kiss B."/>
            <person name="Balint B."/>
            <person name="Kues U."/>
            <person name="Barry K."/>
            <person name="Hegedus J.C."/>
            <person name="Henrissat B."/>
            <person name="Johnson J."/>
            <person name="Lipzen A."/>
            <person name="Ohm R."/>
            <person name="Nagy I."/>
            <person name="Pangilinan J."/>
            <person name="Yan J."/>
            <person name="Xiong Y."/>
            <person name="Grigoriev I.V."/>
            <person name="Hibbett D.S."/>
            <person name="Nagy L.G."/>
        </authorList>
    </citation>
    <scope>NUCLEOTIDE SEQUENCE [LARGE SCALE GENOMIC DNA]</scope>
    <source>
        <strain evidence="1 2">SZMC22713</strain>
    </source>
</reference>
<sequence length="181" mass="20457">MGHHIASTYLEELRTRTLRCSKPRRISFDKISANDLLSCESNSLSIYGTLRPDLHQLNGGASTVSGTTNLINPVLSFTSSQFKIKLRFPLTFLQPNIGLGRFSEFTSSICLGINFRISRCANGGANCPYNLPHLTDHELLFSNRSDLCVCLFETLDSIIRFPVRHLNVRWTHIARWTPSSW</sequence>
<protein>
    <submittedName>
        <fullName evidence="1">Uncharacterized protein</fullName>
    </submittedName>
</protein>
<dbReference type="VEuPathDB" id="FungiDB:BD410DRAFT_794418"/>
<accession>A0A4Y7PR62</accession>
<proteinExistence type="predicted"/>
<dbReference type="Proteomes" id="UP000294933">
    <property type="component" value="Unassembled WGS sequence"/>
</dbReference>